<keyword evidence="1" id="KW-1133">Transmembrane helix</keyword>
<dbReference type="Proteomes" id="UP000680185">
    <property type="component" value="Unassembled WGS sequence"/>
</dbReference>
<dbReference type="Proteomes" id="UP000590964">
    <property type="component" value="Unassembled WGS sequence"/>
</dbReference>
<dbReference type="AlphaFoldDB" id="A0A7J4JYU0"/>
<dbReference type="EMBL" id="JAGVWB010000006">
    <property type="protein sequence ID" value="MBS3057984.1"/>
    <property type="molecule type" value="Genomic_DNA"/>
</dbReference>
<accession>A0A7J4JYU0</accession>
<feature type="transmembrane region" description="Helical" evidence="1">
    <location>
        <begin position="12"/>
        <end position="33"/>
    </location>
</feature>
<evidence type="ECO:0000256" key="1">
    <source>
        <dbReference type="SAM" id="Phobius"/>
    </source>
</evidence>
<evidence type="ECO:0000313" key="4">
    <source>
        <dbReference type="Proteomes" id="UP000590964"/>
    </source>
</evidence>
<evidence type="ECO:0000313" key="2">
    <source>
        <dbReference type="EMBL" id="HIH21829.1"/>
    </source>
</evidence>
<name>A0A7J4JYU0_9ARCH</name>
<keyword evidence="1" id="KW-0812">Transmembrane</keyword>
<proteinExistence type="predicted"/>
<reference evidence="4" key="1">
    <citation type="journal article" date="2020" name="bioRxiv">
        <title>A rank-normalized archaeal taxonomy based on genome phylogeny resolves widespread incomplete and uneven classifications.</title>
        <authorList>
            <person name="Rinke C."/>
            <person name="Chuvochina M."/>
            <person name="Mussig A.J."/>
            <person name="Chaumeil P.-A."/>
            <person name="Waite D.W."/>
            <person name="Whitman W.B."/>
            <person name="Parks D.H."/>
            <person name="Hugenholtz P."/>
        </authorList>
    </citation>
    <scope>NUCLEOTIDE SEQUENCE [LARGE SCALE GENOMIC DNA]</scope>
</reference>
<reference evidence="3" key="3">
    <citation type="submission" date="2021-05" db="EMBL/GenBank/DDBJ databases">
        <title>Protein family content uncovers lineage relationships and bacterial pathway maintenance mechanisms in DPANN archaea.</title>
        <authorList>
            <person name="Castelle C.J."/>
            <person name="Meheust R."/>
            <person name="Jaffe A.L."/>
            <person name="Seitz K."/>
            <person name="Gong X."/>
            <person name="Baker B.J."/>
            <person name="Banfield J.F."/>
        </authorList>
    </citation>
    <scope>NUCLEOTIDE SEQUENCE</scope>
    <source>
        <strain evidence="3">RIFCSPLOWO2_01_FULL_43_13</strain>
    </source>
</reference>
<evidence type="ECO:0000313" key="3">
    <source>
        <dbReference type="EMBL" id="MBS3057984.1"/>
    </source>
</evidence>
<sequence>MRFNQKGQAFDVFKLLIAAVIAVAMLAILVPILESIGLINISNPSGEAVNLIKSNYDKPSAYNSTTKAVTFAQNDSLNAKAIAEKAAVGVDAGKICLSMGDFAESGDFAVVGDTTQGNMVLTLKGNAQKVNIGVICDSAADLRGDLSLYDIPEDFLGDCTPPDNSQRYCIIMLRYA</sequence>
<comment type="caution">
    <text evidence="2">The sequence shown here is derived from an EMBL/GenBank/DDBJ whole genome shotgun (WGS) entry which is preliminary data.</text>
</comment>
<keyword evidence="1" id="KW-0472">Membrane</keyword>
<organism evidence="2 4">
    <name type="scientific">Candidatus Iainarchaeum sp</name>
    <dbReference type="NCBI Taxonomy" id="3101447"/>
    <lineage>
        <taxon>Archaea</taxon>
        <taxon>Candidatus Iainarchaeota</taxon>
        <taxon>Candidatus Iainarchaeia</taxon>
        <taxon>Candidatus Iainarchaeales</taxon>
        <taxon>Candidatus Iainarchaeaceae</taxon>
        <taxon>Candidatus Iainarchaeum</taxon>
    </lineage>
</organism>
<gene>
    <name evidence="2" type="ORF">HA222_04195</name>
    <name evidence="3" type="ORF">J4478_01115</name>
</gene>
<dbReference type="EMBL" id="DUFW01000074">
    <property type="protein sequence ID" value="HIH21829.1"/>
    <property type="molecule type" value="Genomic_DNA"/>
</dbReference>
<reference evidence="3" key="2">
    <citation type="submission" date="2021-03" db="EMBL/GenBank/DDBJ databases">
        <authorList>
            <person name="Jaffe A."/>
        </authorList>
    </citation>
    <scope>NUCLEOTIDE SEQUENCE</scope>
    <source>
        <strain evidence="3">RIFCSPLOWO2_01_FULL_43_13</strain>
    </source>
</reference>
<protein>
    <submittedName>
        <fullName evidence="2">Uncharacterized protein</fullName>
    </submittedName>
</protein>